<dbReference type="RefSeq" id="WP_188365939.1">
    <property type="nucleotide sequence ID" value="NZ_BAABJF010000020.1"/>
</dbReference>
<dbReference type="EMBL" id="BMEO01000014">
    <property type="protein sequence ID" value="GGG01460.1"/>
    <property type="molecule type" value="Genomic_DNA"/>
</dbReference>
<protein>
    <submittedName>
        <fullName evidence="3">Uncharacterized protein</fullName>
    </submittedName>
</protein>
<organism evidence="3 4">
    <name type="scientific">Marinicella pacifica</name>
    <dbReference type="NCBI Taxonomy" id="1171543"/>
    <lineage>
        <taxon>Bacteria</taxon>
        <taxon>Pseudomonadati</taxon>
        <taxon>Pseudomonadota</taxon>
        <taxon>Gammaproteobacteria</taxon>
        <taxon>Lysobacterales</taxon>
        <taxon>Marinicellaceae</taxon>
        <taxon>Marinicella</taxon>
    </lineage>
</organism>
<sequence>MTSRFILVLLAMMWSAFAAAAEVVNEPEQNNQWLKPSTQISSEDKNNTLNKQPAGNAQKEQSPKSERSRLGGMFDLLLPSGLRDNQ</sequence>
<gene>
    <name evidence="3" type="ORF">GCM10011365_23350</name>
</gene>
<feature type="compositionally biased region" description="Polar residues" evidence="1">
    <location>
        <begin position="27"/>
        <end position="60"/>
    </location>
</feature>
<keyword evidence="2" id="KW-0732">Signal</keyword>
<reference evidence="3" key="2">
    <citation type="submission" date="2020-09" db="EMBL/GenBank/DDBJ databases">
        <authorList>
            <person name="Sun Q."/>
            <person name="Zhou Y."/>
        </authorList>
    </citation>
    <scope>NUCLEOTIDE SEQUENCE</scope>
    <source>
        <strain evidence="3">CGMCC 1.12181</strain>
    </source>
</reference>
<accession>A0A917CX56</accession>
<dbReference type="AlphaFoldDB" id="A0A917CX56"/>
<name>A0A917CX56_9GAMM</name>
<evidence type="ECO:0000256" key="2">
    <source>
        <dbReference type="SAM" id="SignalP"/>
    </source>
</evidence>
<feature type="chain" id="PRO_5036965076" evidence="2">
    <location>
        <begin position="21"/>
        <end position="86"/>
    </location>
</feature>
<reference evidence="3" key="1">
    <citation type="journal article" date="2014" name="Int. J. Syst. Evol. Microbiol.">
        <title>Complete genome sequence of Corynebacterium casei LMG S-19264T (=DSM 44701T), isolated from a smear-ripened cheese.</title>
        <authorList>
            <consortium name="US DOE Joint Genome Institute (JGI-PGF)"/>
            <person name="Walter F."/>
            <person name="Albersmeier A."/>
            <person name="Kalinowski J."/>
            <person name="Ruckert C."/>
        </authorList>
    </citation>
    <scope>NUCLEOTIDE SEQUENCE</scope>
    <source>
        <strain evidence="3">CGMCC 1.12181</strain>
    </source>
</reference>
<proteinExistence type="predicted"/>
<feature type="signal peptide" evidence="2">
    <location>
        <begin position="1"/>
        <end position="20"/>
    </location>
</feature>
<evidence type="ECO:0000256" key="1">
    <source>
        <dbReference type="SAM" id="MobiDB-lite"/>
    </source>
</evidence>
<feature type="region of interest" description="Disordered" evidence="1">
    <location>
        <begin position="26"/>
        <end position="86"/>
    </location>
</feature>
<evidence type="ECO:0000313" key="3">
    <source>
        <dbReference type="EMBL" id="GGG01460.1"/>
    </source>
</evidence>
<dbReference type="Proteomes" id="UP000605253">
    <property type="component" value="Unassembled WGS sequence"/>
</dbReference>
<keyword evidence="4" id="KW-1185">Reference proteome</keyword>
<comment type="caution">
    <text evidence="3">The sequence shown here is derived from an EMBL/GenBank/DDBJ whole genome shotgun (WGS) entry which is preliminary data.</text>
</comment>
<evidence type="ECO:0000313" key="4">
    <source>
        <dbReference type="Proteomes" id="UP000605253"/>
    </source>
</evidence>